<feature type="domain" description="MPN" evidence="6">
    <location>
        <begin position="36"/>
        <end position="161"/>
    </location>
</feature>
<organism evidence="7 8">
    <name type="scientific">Tautonia sociabilis</name>
    <dbReference type="NCBI Taxonomy" id="2080755"/>
    <lineage>
        <taxon>Bacteria</taxon>
        <taxon>Pseudomonadati</taxon>
        <taxon>Planctomycetota</taxon>
        <taxon>Planctomycetia</taxon>
        <taxon>Isosphaerales</taxon>
        <taxon>Isosphaeraceae</taxon>
        <taxon>Tautonia</taxon>
    </lineage>
</organism>
<proteinExistence type="predicted"/>
<gene>
    <name evidence="7" type="ORF">TsocGM_24765</name>
</gene>
<keyword evidence="2" id="KW-0479">Metal-binding</keyword>
<dbReference type="InterPro" id="IPR025657">
    <property type="entry name" value="RadC_JAB"/>
</dbReference>
<evidence type="ECO:0000256" key="3">
    <source>
        <dbReference type="ARBA" id="ARBA00022801"/>
    </source>
</evidence>
<dbReference type="AlphaFoldDB" id="A0A432MCE1"/>
<comment type="caution">
    <text evidence="7">The sequence shown here is derived from an EMBL/GenBank/DDBJ whole genome shotgun (WGS) entry which is preliminary data.</text>
</comment>
<keyword evidence="5" id="KW-0482">Metalloprotease</keyword>
<dbReference type="CDD" id="cd08071">
    <property type="entry name" value="MPN_DUF2466"/>
    <property type="match status" value="1"/>
</dbReference>
<dbReference type="InterPro" id="IPR037518">
    <property type="entry name" value="MPN"/>
</dbReference>
<keyword evidence="3" id="KW-0378">Hydrolase</keyword>
<dbReference type="PROSITE" id="PS50249">
    <property type="entry name" value="MPN"/>
    <property type="match status" value="1"/>
</dbReference>
<dbReference type="GO" id="GO:0046872">
    <property type="term" value="F:metal ion binding"/>
    <property type="evidence" value="ECO:0007669"/>
    <property type="project" value="UniProtKB-KW"/>
</dbReference>
<sequence length="163" mass="18016">MITLKTSDRTPRLAELKVTYKRGKRQKAREDGPPRVLNSAARAEEYLRTVWDEDTLDLREEFVVLCLDASLSVFGWVRLHTGGLDSSPVDPRLVFAVALQTASAAIVVAHNHPSRDVGPSEHDVAITRRLSQGAKLLGIRLLDHLILGRSSCYSFADAGRLAE</sequence>
<evidence type="ECO:0000259" key="6">
    <source>
        <dbReference type="PROSITE" id="PS50249"/>
    </source>
</evidence>
<evidence type="ECO:0000256" key="2">
    <source>
        <dbReference type="ARBA" id="ARBA00022723"/>
    </source>
</evidence>
<evidence type="ECO:0000313" key="8">
    <source>
        <dbReference type="Proteomes" id="UP000280296"/>
    </source>
</evidence>
<dbReference type="Gene3D" id="3.40.140.10">
    <property type="entry name" value="Cytidine Deaminase, domain 2"/>
    <property type="match status" value="1"/>
</dbReference>
<accession>A0A432MCE1</accession>
<dbReference type="InterPro" id="IPR001405">
    <property type="entry name" value="UPF0758"/>
</dbReference>
<evidence type="ECO:0000256" key="4">
    <source>
        <dbReference type="ARBA" id="ARBA00022833"/>
    </source>
</evidence>
<keyword evidence="4" id="KW-0862">Zinc</keyword>
<dbReference type="GO" id="GO:0008237">
    <property type="term" value="F:metallopeptidase activity"/>
    <property type="evidence" value="ECO:0007669"/>
    <property type="project" value="UniProtKB-KW"/>
</dbReference>
<name>A0A432MCE1_9BACT</name>
<reference evidence="7 8" key="1">
    <citation type="submission" date="2018-12" db="EMBL/GenBank/DDBJ databases">
        <authorList>
            <person name="Toschakov S.V."/>
        </authorList>
    </citation>
    <scope>NUCLEOTIDE SEQUENCE [LARGE SCALE GENOMIC DNA]</scope>
    <source>
        <strain evidence="7 8">GM2012</strain>
    </source>
</reference>
<dbReference type="PANTHER" id="PTHR30471:SF3">
    <property type="entry name" value="UPF0758 PROTEIN YEES-RELATED"/>
    <property type="match status" value="1"/>
</dbReference>
<dbReference type="EMBL" id="RYZH01000087">
    <property type="protein sequence ID" value="RUL81695.1"/>
    <property type="molecule type" value="Genomic_DNA"/>
</dbReference>
<reference evidence="7 8" key="2">
    <citation type="submission" date="2019-01" db="EMBL/GenBank/DDBJ databases">
        <title>Tautonia sociabilis, a novel thermotolerant planctomycete of Isosphaeraceae family, isolated from a 4000 m deep subterranean habitat.</title>
        <authorList>
            <person name="Kovaleva O.L."/>
            <person name="Elcheninov A.G."/>
            <person name="Van Heerden E."/>
            <person name="Toshchakov S.V."/>
            <person name="Novikov A."/>
            <person name="Bonch-Osmolovskaya E.A."/>
            <person name="Kublanov I.V."/>
        </authorList>
    </citation>
    <scope>NUCLEOTIDE SEQUENCE [LARGE SCALE GENOMIC DNA]</scope>
    <source>
        <strain evidence="7 8">GM2012</strain>
    </source>
</reference>
<dbReference type="PANTHER" id="PTHR30471">
    <property type="entry name" value="DNA REPAIR PROTEIN RADC"/>
    <property type="match status" value="1"/>
</dbReference>
<keyword evidence="1" id="KW-0645">Protease</keyword>
<dbReference type="Pfam" id="PF04002">
    <property type="entry name" value="RadC"/>
    <property type="match status" value="1"/>
</dbReference>
<keyword evidence="8" id="KW-1185">Reference proteome</keyword>
<evidence type="ECO:0000256" key="5">
    <source>
        <dbReference type="ARBA" id="ARBA00023049"/>
    </source>
</evidence>
<evidence type="ECO:0000313" key="7">
    <source>
        <dbReference type="EMBL" id="RUL81695.1"/>
    </source>
</evidence>
<protein>
    <submittedName>
        <fullName evidence="7">DNA repair protein</fullName>
    </submittedName>
</protein>
<dbReference type="Proteomes" id="UP000280296">
    <property type="component" value="Unassembled WGS sequence"/>
</dbReference>
<dbReference type="RefSeq" id="WP_126728144.1">
    <property type="nucleotide sequence ID" value="NZ_RYZH01000087.1"/>
</dbReference>
<dbReference type="OrthoDB" id="9804482at2"/>
<evidence type="ECO:0000256" key="1">
    <source>
        <dbReference type="ARBA" id="ARBA00022670"/>
    </source>
</evidence>
<dbReference type="GO" id="GO:0006508">
    <property type="term" value="P:proteolysis"/>
    <property type="evidence" value="ECO:0007669"/>
    <property type="project" value="UniProtKB-KW"/>
</dbReference>